<evidence type="ECO:0000313" key="4">
    <source>
        <dbReference type="Proteomes" id="UP001362999"/>
    </source>
</evidence>
<dbReference type="Gene3D" id="1.20.1280.50">
    <property type="match status" value="1"/>
</dbReference>
<feature type="coiled-coil region" evidence="1">
    <location>
        <begin position="66"/>
        <end position="100"/>
    </location>
</feature>
<organism evidence="3 4">
    <name type="scientific">Favolaschia claudopus</name>
    <dbReference type="NCBI Taxonomy" id="2862362"/>
    <lineage>
        <taxon>Eukaryota</taxon>
        <taxon>Fungi</taxon>
        <taxon>Dikarya</taxon>
        <taxon>Basidiomycota</taxon>
        <taxon>Agaricomycotina</taxon>
        <taxon>Agaricomycetes</taxon>
        <taxon>Agaricomycetidae</taxon>
        <taxon>Agaricales</taxon>
        <taxon>Marasmiineae</taxon>
        <taxon>Mycenaceae</taxon>
        <taxon>Favolaschia</taxon>
    </lineage>
</organism>
<dbReference type="InterPro" id="IPR001810">
    <property type="entry name" value="F-box_dom"/>
</dbReference>
<proteinExistence type="predicted"/>
<dbReference type="AlphaFoldDB" id="A0AAW0ALL8"/>
<reference evidence="3 4" key="1">
    <citation type="journal article" date="2024" name="J Genomics">
        <title>Draft genome sequencing and assembly of Favolaschia claudopus CIRM-BRFM 2984 isolated from oak limbs.</title>
        <authorList>
            <person name="Navarro D."/>
            <person name="Drula E."/>
            <person name="Chaduli D."/>
            <person name="Cazenave R."/>
            <person name="Ahrendt S."/>
            <person name="Wang J."/>
            <person name="Lipzen A."/>
            <person name="Daum C."/>
            <person name="Barry K."/>
            <person name="Grigoriev I.V."/>
            <person name="Favel A."/>
            <person name="Rosso M.N."/>
            <person name="Martin F."/>
        </authorList>
    </citation>
    <scope>NUCLEOTIDE SEQUENCE [LARGE SCALE GENOMIC DNA]</scope>
    <source>
        <strain evidence="3 4">CIRM-BRFM 2984</strain>
    </source>
</reference>
<dbReference type="Pfam" id="PF12937">
    <property type="entry name" value="F-box-like"/>
    <property type="match status" value="1"/>
</dbReference>
<dbReference type="Proteomes" id="UP001362999">
    <property type="component" value="Unassembled WGS sequence"/>
</dbReference>
<dbReference type="CDD" id="cd09917">
    <property type="entry name" value="F-box_SF"/>
    <property type="match status" value="1"/>
</dbReference>
<evidence type="ECO:0000256" key="1">
    <source>
        <dbReference type="SAM" id="Coils"/>
    </source>
</evidence>
<dbReference type="EMBL" id="JAWWNJ010000058">
    <property type="protein sequence ID" value="KAK7013762.1"/>
    <property type="molecule type" value="Genomic_DNA"/>
</dbReference>
<keyword evidence="1" id="KW-0175">Coiled coil</keyword>
<sequence>MDYYRWCKSTTSLPASMDSSEVKPARRTESGFTSPLLPTPAQIANIHRITRSAILPPNPSSLRATVSLAGTELARYDSEIDRLEKELARLDSERKLLVSYSDHCRSVLSALHRLPNELLAHIFDLCFPYSQYQLGKYLTPKAELRRLSHDHLLQLGQVSCRWHRIAHETPKLWSKITVNTSIWYKCRRPSKLLIDLLESALHRGGNHALDLQAGITGFREYGAPFHQLMSNTVYQLILKNAHRWRHVRIRAYDRPLSDCVFEAPGRLDNLETLDLEVRWKMLASLEAPRLRQFTFHGAANNMPDLSSGQLRRCKYYSQDRTPTLSPLSLLLNDTATFYFNFDLSSYVAEEALPSVSSDVQNIEFEVHSGDNSIAIESLFDTLTLPCLHSFKYRPSHSDPPIWSTDRFLALAHRSKFDTHLVSLSVHAKVTDEELLSSLAVLSRLERFVVVDTRGEFENVVVTDNLLRGLLYVPRTSTIVPNLRILIFRTELQFTDSLYVDLVASRVEKSRNVDGSGVFSATIRRWKGSRRLSSETREKLATFVTEGTLLFRSLLEK</sequence>
<keyword evidence="4" id="KW-1185">Reference proteome</keyword>
<name>A0AAW0ALL8_9AGAR</name>
<comment type="caution">
    <text evidence="3">The sequence shown here is derived from an EMBL/GenBank/DDBJ whole genome shotgun (WGS) entry which is preliminary data.</text>
</comment>
<evidence type="ECO:0000259" key="2">
    <source>
        <dbReference type="Pfam" id="PF12937"/>
    </source>
</evidence>
<feature type="domain" description="F-box" evidence="2">
    <location>
        <begin position="112"/>
        <end position="177"/>
    </location>
</feature>
<accession>A0AAW0ALL8</accession>
<gene>
    <name evidence="3" type="ORF">R3P38DRAFT_3003902</name>
</gene>
<evidence type="ECO:0000313" key="3">
    <source>
        <dbReference type="EMBL" id="KAK7013762.1"/>
    </source>
</evidence>
<protein>
    <recommendedName>
        <fullName evidence="2">F-box domain-containing protein</fullName>
    </recommendedName>
</protein>